<gene>
    <name evidence="2" type="ORF">GRI55_12640</name>
    <name evidence="1" type="ORF">QOZ97_002601</name>
</gene>
<dbReference type="GeneID" id="93687423"/>
<proteinExistence type="predicted"/>
<name>A0A6I4UGH5_9SPHN</name>
<reference evidence="1 4" key="2">
    <citation type="submission" date="2023-07" db="EMBL/GenBank/DDBJ databases">
        <title>Genomic Encyclopedia of Type Strains, Phase IV (KMG-IV): sequencing the most valuable type-strain genomes for metagenomic binning, comparative biology and taxonomic classification.</title>
        <authorList>
            <person name="Goeker M."/>
        </authorList>
    </citation>
    <scope>NUCLEOTIDE SEQUENCE [LARGE SCALE GENOMIC DNA]</scope>
    <source>
        <strain evidence="1 4">DSM 14432</strain>
    </source>
</reference>
<evidence type="ECO:0000313" key="4">
    <source>
        <dbReference type="Proteomes" id="UP001238601"/>
    </source>
</evidence>
<organism evidence="2 3">
    <name type="scientific">Qipengyuania citrea</name>
    <dbReference type="NCBI Taxonomy" id="225971"/>
    <lineage>
        <taxon>Bacteria</taxon>
        <taxon>Pseudomonadati</taxon>
        <taxon>Pseudomonadota</taxon>
        <taxon>Alphaproteobacteria</taxon>
        <taxon>Sphingomonadales</taxon>
        <taxon>Erythrobacteraceae</taxon>
        <taxon>Qipengyuania</taxon>
    </lineage>
</organism>
<keyword evidence="4" id="KW-1185">Reference proteome</keyword>
<evidence type="ECO:0000313" key="1">
    <source>
        <dbReference type="EMBL" id="MDQ0567054.1"/>
    </source>
</evidence>
<dbReference type="Proteomes" id="UP000439914">
    <property type="component" value="Unassembled WGS sequence"/>
</dbReference>
<dbReference type="RefSeq" id="WP_160767415.1">
    <property type="nucleotide sequence ID" value="NZ_JAINWE010000008.1"/>
</dbReference>
<dbReference type="EMBL" id="JAUSWK010000003">
    <property type="protein sequence ID" value="MDQ0567054.1"/>
    <property type="molecule type" value="Genomic_DNA"/>
</dbReference>
<accession>A0A6I4UGH5</accession>
<sequence>MEDGNHIIVYWKNGVLTGTYILGDGIRFQERRIRLDLGNKTVPKTAKGREVADVIECKPRLPSGVRIETVHKKEAVGQELALEATPIPFDSQGNLLS</sequence>
<comment type="caution">
    <text evidence="2">The sequence shown here is derived from an EMBL/GenBank/DDBJ whole genome shotgun (WGS) entry which is preliminary data.</text>
</comment>
<evidence type="ECO:0000313" key="3">
    <source>
        <dbReference type="Proteomes" id="UP000439914"/>
    </source>
</evidence>
<dbReference type="AlphaFoldDB" id="A0A6I4UGH5"/>
<evidence type="ECO:0000313" key="2">
    <source>
        <dbReference type="EMBL" id="MXP36605.1"/>
    </source>
</evidence>
<dbReference type="Proteomes" id="UP001238601">
    <property type="component" value="Unassembled WGS sequence"/>
</dbReference>
<reference evidence="2 3" key="1">
    <citation type="submission" date="2019-12" db="EMBL/GenBank/DDBJ databases">
        <title>Genomic-based taxomic classification of the family Erythrobacteraceae.</title>
        <authorList>
            <person name="Xu L."/>
        </authorList>
    </citation>
    <scope>NUCLEOTIDE SEQUENCE [LARGE SCALE GENOMIC DNA]</scope>
    <source>
        <strain evidence="2 3">CGMCC 1.8703</strain>
    </source>
</reference>
<dbReference type="EMBL" id="WTYG01000004">
    <property type="protein sequence ID" value="MXP36605.1"/>
    <property type="molecule type" value="Genomic_DNA"/>
</dbReference>
<protein>
    <submittedName>
        <fullName evidence="2">Uncharacterized protein</fullName>
    </submittedName>
</protein>